<dbReference type="InterPro" id="IPR040120">
    <property type="entry name" value="C19orf44-like"/>
</dbReference>
<feature type="compositionally biased region" description="Acidic residues" evidence="1">
    <location>
        <begin position="334"/>
        <end position="346"/>
    </location>
</feature>
<feature type="compositionally biased region" description="Polar residues" evidence="1">
    <location>
        <begin position="143"/>
        <end position="169"/>
    </location>
</feature>
<feature type="region of interest" description="Disordered" evidence="1">
    <location>
        <begin position="323"/>
        <end position="361"/>
    </location>
</feature>
<proteinExistence type="predicted"/>
<feature type="region of interest" description="Disordered" evidence="1">
    <location>
        <begin position="108"/>
        <end position="215"/>
    </location>
</feature>
<evidence type="ECO:0000256" key="1">
    <source>
        <dbReference type="SAM" id="MobiDB-lite"/>
    </source>
</evidence>
<dbReference type="InterPro" id="IPR027884">
    <property type="entry name" value="DUF4614"/>
</dbReference>
<accession>A0A2K5NF19</accession>
<feature type="compositionally biased region" description="Polar residues" evidence="1">
    <location>
        <begin position="348"/>
        <end position="361"/>
    </location>
</feature>
<feature type="compositionally biased region" description="Polar residues" evidence="1">
    <location>
        <begin position="288"/>
        <end position="300"/>
    </location>
</feature>
<dbReference type="Pfam" id="PF15391">
    <property type="entry name" value="DUF4614"/>
    <property type="match status" value="1"/>
</dbReference>
<feature type="region of interest" description="Disordered" evidence="1">
    <location>
        <begin position="278"/>
        <end position="300"/>
    </location>
</feature>
<dbReference type="Bgee" id="ENSCATG00000040878">
    <property type="expression patterns" value="Expressed in frontal cortex and 2 other cell types or tissues"/>
</dbReference>
<feature type="compositionally biased region" description="Polar residues" evidence="1">
    <location>
        <begin position="75"/>
        <end position="85"/>
    </location>
</feature>
<gene>
    <name evidence="3" type="primary">C19orf44</name>
</gene>
<feature type="compositionally biased region" description="Basic and acidic residues" evidence="1">
    <location>
        <begin position="190"/>
        <end position="206"/>
    </location>
</feature>
<evidence type="ECO:0000313" key="4">
    <source>
        <dbReference type="Proteomes" id="UP000233060"/>
    </source>
</evidence>
<dbReference type="AlphaFoldDB" id="A0A2K5NF19"/>
<dbReference type="Proteomes" id="UP000233060">
    <property type="component" value="Unassembled WGS sequence"/>
</dbReference>
<feature type="compositionally biased region" description="Polar residues" evidence="1">
    <location>
        <begin position="111"/>
        <end position="126"/>
    </location>
</feature>
<dbReference type="OMA" id="DISLEDX"/>
<reference evidence="3" key="1">
    <citation type="submission" date="2025-08" db="UniProtKB">
        <authorList>
            <consortium name="Ensembl"/>
        </authorList>
    </citation>
    <scope>IDENTIFICATION</scope>
</reference>
<protein>
    <submittedName>
        <fullName evidence="3">Chromosome 19 open reading frame 44</fullName>
    </submittedName>
</protein>
<feature type="compositionally biased region" description="Polar residues" evidence="1">
    <location>
        <begin position="443"/>
        <end position="454"/>
    </location>
</feature>
<evidence type="ECO:0000259" key="2">
    <source>
        <dbReference type="Pfam" id="PF15391"/>
    </source>
</evidence>
<evidence type="ECO:0000313" key="3">
    <source>
        <dbReference type="Ensembl" id="ENSCATP00000036112.1"/>
    </source>
</evidence>
<dbReference type="Ensembl" id="ENSCATT00000060401.1">
    <property type="protein sequence ID" value="ENSCATP00000036112.1"/>
    <property type="gene ID" value="ENSCATG00000040878.1"/>
</dbReference>
<dbReference type="PANTHER" id="PTHR22409:SF2">
    <property type="entry name" value="CHROMOSOME 19 OPEN READING FRAME 44"/>
    <property type="match status" value="1"/>
</dbReference>
<name>A0A2K5NF19_CERAT</name>
<feature type="region of interest" description="Disordered" evidence="1">
    <location>
        <begin position="440"/>
        <end position="464"/>
    </location>
</feature>
<feature type="region of interest" description="Disordered" evidence="1">
    <location>
        <begin position="66"/>
        <end position="87"/>
    </location>
</feature>
<dbReference type="GeneTree" id="ENSGT00390000002505"/>
<reference evidence="3" key="2">
    <citation type="submission" date="2025-09" db="UniProtKB">
        <authorList>
            <consortium name="Ensembl"/>
        </authorList>
    </citation>
    <scope>IDENTIFICATION</scope>
</reference>
<organism evidence="3 4">
    <name type="scientific">Cercocebus atys</name>
    <name type="common">Sooty mangabey</name>
    <name type="synonym">Cercocebus torquatus atys</name>
    <dbReference type="NCBI Taxonomy" id="9531"/>
    <lineage>
        <taxon>Eukaryota</taxon>
        <taxon>Metazoa</taxon>
        <taxon>Chordata</taxon>
        <taxon>Craniata</taxon>
        <taxon>Vertebrata</taxon>
        <taxon>Euteleostomi</taxon>
        <taxon>Mammalia</taxon>
        <taxon>Eutheria</taxon>
        <taxon>Euarchontoglires</taxon>
        <taxon>Primates</taxon>
        <taxon>Haplorrhini</taxon>
        <taxon>Catarrhini</taxon>
        <taxon>Cercopithecidae</taxon>
        <taxon>Cercopithecinae</taxon>
        <taxon>Cercocebus</taxon>
    </lineage>
</organism>
<sequence length="570" mass="61590">MASARKASCPIRDVFGDFSDTSLEDSAMEEIRNFQISRNLTKIAPGHSRFLKRNQTLGEKHLLLKENPVLGSGPSLASSRPPTTDSRVRANAALRKLAQLETRIMNRKLQRNLSHTESDSTTTNASLPKRADRILSRGAIELASQNTDKTSQNQARELPVTENNAQNPKVSRFLKKKQPSVENISPEAPVGKERTLQTPKQKEPARTFDSPDSDEEEMKVLLGSLMDSSRENRPYLLISSVLYQVPSQPRAFTVPSVELSSTKPSQTSHLPTSLAVERTVHSAHSRADSPQSYVSGDTTSHMPSVSITGAFSKSASLRMGHVKLASSPGRSEAEPVDEPVSEDADNSLDGNPGSTSPAVSSHTPCWDFCAGGHREVSEHLSASSAPAIQQDGIASMQPPSEAPVVNTVSAAYSEDFENSPSLTASEPTARSKESLDRTLDALSESSSSVKTDLPQTAEARKKSGRHVTRVLVKDTAVQTPDPTFTYEWTKVAGMAAMGPALGGAYVDPTPIANHVISADAIEGNSPAWGILPVTFYRTHFACRFTPTLEGAQHRFHGPYPRTDPPPAPKC</sequence>
<keyword evidence="4" id="KW-1185">Reference proteome</keyword>
<feature type="domain" description="DUF4614" evidence="2">
    <location>
        <begin position="411"/>
        <end position="522"/>
    </location>
</feature>
<dbReference type="PANTHER" id="PTHR22409">
    <property type="entry name" value="CHROMOSOME 19 OPEN READING FRAME 44"/>
    <property type="match status" value="1"/>
</dbReference>